<dbReference type="InterPro" id="IPR002104">
    <property type="entry name" value="Integrase_catalytic"/>
</dbReference>
<dbReference type="Gene3D" id="1.10.443.10">
    <property type="entry name" value="Intergrase catalytic core"/>
    <property type="match status" value="1"/>
</dbReference>
<evidence type="ECO:0000256" key="5">
    <source>
        <dbReference type="PROSITE-ProRule" id="PRU01248"/>
    </source>
</evidence>
<evidence type="ECO:0000256" key="1">
    <source>
        <dbReference type="ARBA" id="ARBA00008857"/>
    </source>
</evidence>
<dbReference type="AlphaFoldDB" id="A0A2K8Z137"/>
<reference evidence="8 9" key="1">
    <citation type="submission" date="2017-11" db="EMBL/GenBank/DDBJ databases">
        <title>Taxonomic description and genome sequences of Spirosoma HA7 sp. nov., isolated from pollen microhabitat of Corylus avellana.</title>
        <authorList>
            <person name="Ambika Manirajan B."/>
            <person name="Suarez C."/>
            <person name="Ratering S."/>
            <person name="Geissler-Plaum R."/>
            <person name="Cardinale M."/>
            <person name="Sylvia S."/>
        </authorList>
    </citation>
    <scope>NUCLEOTIDE SEQUENCE [LARGE SCALE GENOMIC DNA]</scope>
    <source>
        <strain evidence="8 9">HA7</strain>
    </source>
</reference>
<dbReference type="InterPro" id="IPR011010">
    <property type="entry name" value="DNA_brk_join_enz"/>
</dbReference>
<dbReference type="SUPFAM" id="SSF56349">
    <property type="entry name" value="DNA breaking-rejoining enzymes"/>
    <property type="match status" value="1"/>
</dbReference>
<evidence type="ECO:0000259" key="6">
    <source>
        <dbReference type="PROSITE" id="PS51898"/>
    </source>
</evidence>
<feature type="domain" description="Tyr recombinase" evidence="6">
    <location>
        <begin position="212"/>
        <end position="390"/>
    </location>
</feature>
<comment type="similarity">
    <text evidence="1">Belongs to the 'phage' integrase family.</text>
</comment>
<organism evidence="8 9">
    <name type="scientific">Spirosoma pollinicola</name>
    <dbReference type="NCBI Taxonomy" id="2057025"/>
    <lineage>
        <taxon>Bacteria</taxon>
        <taxon>Pseudomonadati</taxon>
        <taxon>Bacteroidota</taxon>
        <taxon>Cytophagia</taxon>
        <taxon>Cytophagales</taxon>
        <taxon>Cytophagaceae</taxon>
        <taxon>Spirosoma</taxon>
    </lineage>
</organism>
<evidence type="ECO:0000256" key="4">
    <source>
        <dbReference type="ARBA" id="ARBA00023172"/>
    </source>
</evidence>
<evidence type="ECO:0000313" key="9">
    <source>
        <dbReference type="Proteomes" id="UP000232883"/>
    </source>
</evidence>
<dbReference type="Gene3D" id="1.10.150.130">
    <property type="match status" value="1"/>
</dbReference>
<evidence type="ECO:0000259" key="7">
    <source>
        <dbReference type="PROSITE" id="PS51900"/>
    </source>
</evidence>
<evidence type="ECO:0000256" key="3">
    <source>
        <dbReference type="ARBA" id="ARBA00023125"/>
    </source>
</evidence>
<feature type="domain" description="Core-binding (CB)" evidence="7">
    <location>
        <begin position="112"/>
        <end position="195"/>
    </location>
</feature>
<dbReference type="InterPro" id="IPR010998">
    <property type="entry name" value="Integrase_recombinase_N"/>
</dbReference>
<dbReference type="PROSITE" id="PS51900">
    <property type="entry name" value="CB"/>
    <property type="match status" value="1"/>
</dbReference>
<dbReference type="Pfam" id="PF00589">
    <property type="entry name" value="Phage_integrase"/>
    <property type="match status" value="1"/>
</dbReference>
<sequence>MVTIRIDEKETSLLSVSFPEDPIGNDLVGQIPGRRWSRSRRCWLVPNTREAVVQVGKLFGKDHCRFDEAVVRLYKPTATVPEIERATNPMWPPVGKGIAPKRVRYAKPLREYDRHPVVVSLCDALQLHQYSYKTLKNYKQASIALIRYASPRSVEELTKHQFQTYLLYLIRAKRLSSSTINVHINAWKFYCEKILQRDKEFYNIEYPRTPDKLPTVYSVAEVKAIFSATTSLKYRTLFQLVYATGLRLNEVVHLRLSNIDRFRRLIIVRAGKGKKDRVVMLSHKLEAILDIYLTSYKRTGGSPQLYLFENSENHEPIANRTIQMVYSETVRFAGIRKKGGIHTLRHSFATHLLESGLDIRYIQQLLGHTSILTTMRYTHVSADRISTFKSPLDDF</sequence>
<dbReference type="InterPro" id="IPR004107">
    <property type="entry name" value="Integrase_SAM-like_N"/>
</dbReference>
<dbReference type="PROSITE" id="PS51898">
    <property type="entry name" value="TYR_RECOMBINASE"/>
    <property type="match status" value="1"/>
</dbReference>
<dbReference type="GO" id="GO:0015074">
    <property type="term" value="P:DNA integration"/>
    <property type="evidence" value="ECO:0007669"/>
    <property type="project" value="UniProtKB-KW"/>
</dbReference>
<dbReference type="PANTHER" id="PTHR30349:SF64">
    <property type="entry name" value="PROPHAGE INTEGRASE INTD-RELATED"/>
    <property type="match status" value="1"/>
</dbReference>
<dbReference type="Proteomes" id="UP000232883">
    <property type="component" value="Chromosome"/>
</dbReference>
<dbReference type="EMBL" id="CP025096">
    <property type="protein sequence ID" value="AUD03534.1"/>
    <property type="molecule type" value="Genomic_DNA"/>
</dbReference>
<dbReference type="InterPro" id="IPR013762">
    <property type="entry name" value="Integrase-like_cat_sf"/>
</dbReference>
<dbReference type="OrthoDB" id="9801717at2"/>
<dbReference type="InterPro" id="IPR044068">
    <property type="entry name" value="CB"/>
</dbReference>
<dbReference type="GO" id="GO:0006310">
    <property type="term" value="P:DNA recombination"/>
    <property type="evidence" value="ECO:0007669"/>
    <property type="project" value="UniProtKB-KW"/>
</dbReference>
<name>A0A2K8Z137_9BACT</name>
<keyword evidence="9" id="KW-1185">Reference proteome</keyword>
<dbReference type="GO" id="GO:0003677">
    <property type="term" value="F:DNA binding"/>
    <property type="evidence" value="ECO:0007669"/>
    <property type="project" value="UniProtKB-UniRule"/>
</dbReference>
<keyword evidence="4" id="KW-0233">DNA recombination</keyword>
<dbReference type="Pfam" id="PF13495">
    <property type="entry name" value="Phage_int_SAM_4"/>
    <property type="match status" value="1"/>
</dbReference>
<evidence type="ECO:0000256" key="2">
    <source>
        <dbReference type="ARBA" id="ARBA00022908"/>
    </source>
</evidence>
<dbReference type="InterPro" id="IPR050090">
    <property type="entry name" value="Tyrosine_recombinase_XerCD"/>
</dbReference>
<gene>
    <name evidence="8" type="ORF">CWM47_17885</name>
</gene>
<dbReference type="PANTHER" id="PTHR30349">
    <property type="entry name" value="PHAGE INTEGRASE-RELATED"/>
    <property type="match status" value="1"/>
</dbReference>
<accession>A0A2K8Z137</accession>
<protein>
    <submittedName>
        <fullName evidence="8">Integrase</fullName>
    </submittedName>
</protein>
<dbReference type="RefSeq" id="WP_100989601.1">
    <property type="nucleotide sequence ID" value="NZ_CP025096.1"/>
</dbReference>
<evidence type="ECO:0000313" key="8">
    <source>
        <dbReference type="EMBL" id="AUD03534.1"/>
    </source>
</evidence>
<proteinExistence type="inferred from homology"/>
<keyword evidence="2" id="KW-0229">DNA integration</keyword>
<keyword evidence="3 5" id="KW-0238">DNA-binding</keyword>
<dbReference type="KEGG" id="spir:CWM47_17885"/>